<comment type="caution">
    <text evidence="5">The sequence shown here is derived from an EMBL/GenBank/DDBJ whole genome shotgun (WGS) entry which is preliminary data.</text>
</comment>
<dbReference type="InterPro" id="IPR000119">
    <property type="entry name" value="Hist_DNA-bd"/>
</dbReference>
<dbReference type="RefSeq" id="WP_128914903.1">
    <property type="nucleotide sequence ID" value="NZ_RDSM01000003.1"/>
</dbReference>
<dbReference type="GO" id="GO:0003677">
    <property type="term" value="F:DNA binding"/>
    <property type="evidence" value="ECO:0007669"/>
    <property type="project" value="UniProtKB-KW"/>
</dbReference>
<dbReference type="Gene3D" id="4.10.520.10">
    <property type="entry name" value="IHF-like DNA-binding proteins"/>
    <property type="match status" value="1"/>
</dbReference>
<dbReference type="Proteomes" id="UP000289437">
    <property type="component" value="Unassembled WGS sequence"/>
</dbReference>
<evidence type="ECO:0000313" key="6">
    <source>
        <dbReference type="Proteomes" id="UP000289437"/>
    </source>
</evidence>
<dbReference type="InterPro" id="IPR020816">
    <property type="entry name" value="Histone-like_DNA-bd_CS"/>
</dbReference>
<evidence type="ECO:0000256" key="2">
    <source>
        <dbReference type="ARBA" id="ARBA00023125"/>
    </source>
</evidence>
<dbReference type="PANTHER" id="PTHR33175:SF5">
    <property type="entry name" value="INTEGRATION HOST FACTOR SUBUNIT BETA"/>
    <property type="match status" value="1"/>
</dbReference>
<accession>A0A4Q0SVX2</accession>
<dbReference type="OrthoDB" id="9799835at2"/>
<feature type="region of interest" description="Disordered" evidence="4">
    <location>
        <begin position="91"/>
        <end position="115"/>
    </location>
</feature>
<dbReference type="GO" id="GO:0005829">
    <property type="term" value="C:cytosol"/>
    <property type="evidence" value="ECO:0007669"/>
    <property type="project" value="TreeGrafter"/>
</dbReference>
<evidence type="ECO:0000256" key="1">
    <source>
        <dbReference type="ARBA" id="ARBA00010529"/>
    </source>
</evidence>
<keyword evidence="2" id="KW-0238">DNA-binding</keyword>
<evidence type="ECO:0000256" key="3">
    <source>
        <dbReference type="RuleBase" id="RU003939"/>
    </source>
</evidence>
<reference evidence="5 6" key="1">
    <citation type="submission" date="2018-11" db="EMBL/GenBank/DDBJ databases">
        <authorList>
            <person name="Mardanov A.V."/>
            <person name="Ravin N.V."/>
            <person name="Dedysh S.N."/>
        </authorList>
    </citation>
    <scope>NUCLEOTIDE SEQUENCE [LARGE SCALE GENOMIC DNA]</scope>
    <source>
        <strain evidence="5 6">AF10</strain>
    </source>
</reference>
<gene>
    <name evidence="5" type="ORF">GRAN_4359</name>
</gene>
<dbReference type="SUPFAM" id="SSF47729">
    <property type="entry name" value="IHF-like DNA-binding proteins"/>
    <property type="match status" value="1"/>
</dbReference>
<name>A0A4Q0SVX2_9BACT</name>
<dbReference type="SMART" id="SM00411">
    <property type="entry name" value="BHL"/>
    <property type="match status" value="1"/>
</dbReference>
<dbReference type="PROSITE" id="PS00045">
    <property type="entry name" value="HISTONE_LIKE"/>
    <property type="match status" value="1"/>
</dbReference>
<reference evidence="6" key="2">
    <citation type="submission" date="2019-02" db="EMBL/GenBank/DDBJ databases">
        <title>Granulicella sibirica sp. nov., a psychrotolerant acidobacterium isolated from an organic soil layer in forested tundra, West Siberia.</title>
        <authorList>
            <person name="Oshkin I.Y."/>
            <person name="Kulichevskaya I.S."/>
            <person name="Rijpstra W.I.C."/>
            <person name="Sinninghe Damste J.S."/>
            <person name="Rakitin A.L."/>
            <person name="Ravin N.V."/>
            <person name="Dedysh S.N."/>
        </authorList>
    </citation>
    <scope>NUCLEOTIDE SEQUENCE [LARGE SCALE GENOMIC DNA]</scope>
    <source>
        <strain evidence="6">AF10</strain>
    </source>
</reference>
<dbReference type="Pfam" id="PF00216">
    <property type="entry name" value="Bac_DNA_binding"/>
    <property type="match status" value="1"/>
</dbReference>
<dbReference type="EMBL" id="RDSM01000003">
    <property type="protein sequence ID" value="RXH55255.1"/>
    <property type="molecule type" value="Genomic_DNA"/>
</dbReference>
<dbReference type="InterPro" id="IPR010992">
    <property type="entry name" value="IHF-like_DNA-bd_dom_sf"/>
</dbReference>
<dbReference type="GO" id="GO:0030527">
    <property type="term" value="F:structural constituent of chromatin"/>
    <property type="evidence" value="ECO:0007669"/>
    <property type="project" value="InterPro"/>
</dbReference>
<feature type="compositionally biased region" description="Polar residues" evidence="4">
    <location>
        <begin position="96"/>
        <end position="105"/>
    </location>
</feature>
<dbReference type="PANTHER" id="PTHR33175">
    <property type="entry name" value="DNA-BINDING PROTEIN HU"/>
    <property type="match status" value="1"/>
</dbReference>
<dbReference type="AlphaFoldDB" id="A0A4Q0SVX2"/>
<sequence length="115" mass="12597">MTKADLVDKVTSLGDLTRRDGEVIVDTMFEAVIGALKADDKVEIRGFGSFRTRKRNPRIGRNPKTGARVDVPAKRVPFFKPAKELRDMVNIEAKTRSNGAGSVSGSVDPHHPPPM</sequence>
<comment type="similarity">
    <text evidence="1 3">Belongs to the bacterial histone-like protein family.</text>
</comment>
<dbReference type="CDD" id="cd13836">
    <property type="entry name" value="IHF_B"/>
    <property type="match status" value="1"/>
</dbReference>
<dbReference type="PRINTS" id="PR01727">
    <property type="entry name" value="DNABINDINGHU"/>
</dbReference>
<keyword evidence="6" id="KW-1185">Reference proteome</keyword>
<protein>
    <submittedName>
        <fullName evidence="5">Integration host factor beta subunit</fullName>
    </submittedName>
</protein>
<evidence type="ECO:0000313" key="5">
    <source>
        <dbReference type="EMBL" id="RXH55255.1"/>
    </source>
</evidence>
<organism evidence="5 6">
    <name type="scientific">Granulicella sibirica</name>
    <dbReference type="NCBI Taxonomy" id="2479048"/>
    <lineage>
        <taxon>Bacteria</taxon>
        <taxon>Pseudomonadati</taxon>
        <taxon>Acidobacteriota</taxon>
        <taxon>Terriglobia</taxon>
        <taxon>Terriglobales</taxon>
        <taxon>Acidobacteriaceae</taxon>
        <taxon>Granulicella</taxon>
    </lineage>
</organism>
<evidence type="ECO:0000256" key="4">
    <source>
        <dbReference type="SAM" id="MobiDB-lite"/>
    </source>
</evidence>
<proteinExistence type="inferred from homology"/>